<keyword evidence="2" id="KW-1185">Reference proteome</keyword>
<proteinExistence type="predicted"/>
<evidence type="ECO:0000313" key="1">
    <source>
        <dbReference type="EMBL" id="KAF9789338.1"/>
    </source>
</evidence>
<comment type="caution">
    <text evidence="1">The sequence shown here is derived from an EMBL/GenBank/DDBJ whole genome shotgun (WGS) entry which is preliminary data.</text>
</comment>
<dbReference type="AlphaFoldDB" id="A0A9P6HKT7"/>
<evidence type="ECO:0000313" key="2">
    <source>
        <dbReference type="Proteomes" id="UP000736335"/>
    </source>
</evidence>
<dbReference type="Proteomes" id="UP000736335">
    <property type="component" value="Unassembled WGS sequence"/>
</dbReference>
<organism evidence="1 2">
    <name type="scientific">Thelephora terrestris</name>
    <dbReference type="NCBI Taxonomy" id="56493"/>
    <lineage>
        <taxon>Eukaryota</taxon>
        <taxon>Fungi</taxon>
        <taxon>Dikarya</taxon>
        <taxon>Basidiomycota</taxon>
        <taxon>Agaricomycotina</taxon>
        <taxon>Agaricomycetes</taxon>
        <taxon>Thelephorales</taxon>
        <taxon>Thelephoraceae</taxon>
        <taxon>Thelephora</taxon>
    </lineage>
</organism>
<dbReference type="InterPro" id="IPR036047">
    <property type="entry name" value="F-box-like_dom_sf"/>
</dbReference>
<sequence length="265" mass="29504">MSNLCIPQEICDRIVNFLHDDPETLEQCCLVSKSWVLCTQKHIFAVVKFVIPHDLEAWKNTFPDPSNSPAHHTHTLLIYCMRGTTVADVTKGGWIQTFSSVMRFEARNVNDAVLEIFLSTFHNTIKALHMGRSCTLLLQLVNLIYPLLVLRDLSLTSCDFDPGGPLTITYSNPPPLTETLGLQVSFGMTSMVHQLLDIPSGLHFRESRLISSNFACMGRLVEACSGTLEYLELLLNWRSVPGNGSTGVVLLVRLETKCIEAKQAG</sequence>
<dbReference type="EMBL" id="WIUZ02000003">
    <property type="protein sequence ID" value="KAF9789338.1"/>
    <property type="molecule type" value="Genomic_DNA"/>
</dbReference>
<protein>
    <recommendedName>
        <fullName evidence="3">F-box domain-containing protein</fullName>
    </recommendedName>
</protein>
<reference evidence="1" key="2">
    <citation type="submission" date="2020-11" db="EMBL/GenBank/DDBJ databases">
        <authorList>
            <consortium name="DOE Joint Genome Institute"/>
            <person name="Kuo A."/>
            <person name="Miyauchi S."/>
            <person name="Kiss E."/>
            <person name="Drula E."/>
            <person name="Kohler A."/>
            <person name="Sanchez-Garcia M."/>
            <person name="Andreopoulos B."/>
            <person name="Barry K.W."/>
            <person name="Bonito G."/>
            <person name="Buee M."/>
            <person name="Carver A."/>
            <person name="Chen C."/>
            <person name="Cichocki N."/>
            <person name="Clum A."/>
            <person name="Culley D."/>
            <person name="Crous P.W."/>
            <person name="Fauchery L."/>
            <person name="Girlanda M."/>
            <person name="Hayes R."/>
            <person name="Keri Z."/>
            <person name="Labutti K."/>
            <person name="Lipzen A."/>
            <person name="Lombard V."/>
            <person name="Magnuson J."/>
            <person name="Maillard F."/>
            <person name="Morin E."/>
            <person name="Murat C."/>
            <person name="Nolan M."/>
            <person name="Ohm R."/>
            <person name="Pangilinan J."/>
            <person name="Pereira M."/>
            <person name="Perotto S."/>
            <person name="Peter M."/>
            <person name="Riley R."/>
            <person name="Sitrit Y."/>
            <person name="Stielow B."/>
            <person name="Szollosi G."/>
            <person name="Zifcakova L."/>
            <person name="Stursova M."/>
            <person name="Spatafora J.W."/>
            <person name="Tedersoo L."/>
            <person name="Vaario L.-M."/>
            <person name="Yamada A."/>
            <person name="Yan M."/>
            <person name="Wang P."/>
            <person name="Xu J."/>
            <person name="Bruns T."/>
            <person name="Baldrian P."/>
            <person name="Vilgalys R."/>
            <person name="Henrissat B."/>
            <person name="Grigoriev I.V."/>
            <person name="Hibbett D."/>
            <person name="Nagy L.G."/>
            <person name="Martin F.M."/>
        </authorList>
    </citation>
    <scope>NUCLEOTIDE SEQUENCE</scope>
    <source>
        <strain evidence="1">UH-Tt-Lm1</strain>
    </source>
</reference>
<dbReference type="OrthoDB" id="2788229at2759"/>
<dbReference type="SUPFAM" id="SSF81383">
    <property type="entry name" value="F-box domain"/>
    <property type="match status" value="1"/>
</dbReference>
<gene>
    <name evidence="1" type="ORF">BJ322DRAFT_1105203</name>
</gene>
<evidence type="ECO:0008006" key="3">
    <source>
        <dbReference type="Google" id="ProtNLM"/>
    </source>
</evidence>
<accession>A0A9P6HKT7</accession>
<name>A0A9P6HKT7_9AGAM</name>
<reference evidence="1" key="1">
    <citation type="journal article" date="2020" name="Nat. Commun.">
        <title>Large-scale genome sequencing of mycorrhizal fungi provides insights into the early evolution of symbiotic traits.</title>
        <authorList>
            <person name="Miyauchi S."/>
            <person name="Kiss E."/>
            <person name="Kuo A."/>
            <person name="Drula E."/>
            <person name="Kohler A."/>
            <person name="Sanchez-Garcia M."/>
            <person name="Morin E."/>
            <person name="Andreopoulos B."/>
            <person name="Barry K.W."/>
            <person name="Bonito G."/>
            <person name="Buee M."/>
            <person name="Carver A."/>
            <person name="Chen C."/>
            <person name="Cichocki N."/>
            <person name="Clum A."/>
            <person name="Culley D."/>
            <person name="Crous P.W."/>
            <person name="Fauchery L."/>
            <person name="Girlanda M."/>
            <person name="Hayes R.D."/>
            <person name="Keri Z."/>
            <person name="LaButti K."/>
            <person name="Lipzen A."/>
            <person name="Lombard V."/>
            <person name="Magnuson J."/>
            <person name="Maillard F."/>
            <person name="Murat C."/>
            <person name="Nolan M."/>
            <person name="Ohm R.A."/>
            <person name="Pangilinan J."/>
            <person name="Pereira M.F."/>
            <person name="Perotto S."/>
            <person name="Peter M."/>
            <person name="Pfister S."/>
            <person name="Riley R."/>
            <person name="Sitrit Y."/>
            <person name="Stielow J.B."/>
            <person name="Szollosi G."/>
            <person name="Zifcakova L."/>
            <person name="Stursova M."/>
            <person name="Spatafora J.W."/>
            <person name="Tedersoo L."/>
            <person name="Vaario L.M."/>
            <person name="Yamada A."/>
            <person name="Yan M."/>
            <person name="Wang P."/>
            <person name="Xu J."/>
            <person name="Bruns T."/>
            <person name="Baldrian P."/>
            <person name="Vilgalys R."/>
            <person name="Dunand C."/>
            <person name="Henrissat B."/>
            <person name="Grigoriev I.V."/>
            <person name="Hibbett D."/>
            <person name="Nagy L.G."/>
            <person name="Martin F.M."/>
        </authorList>
    </citation>
    <scope>NUCLEOTIDE SEQUENCE</scope>
    <source>
        <strain evidence="1">UH-Tt-Lm1</strain>
    </source>
</reference>